<dbReference type="SUPFAM" id="SSF88659">
    <property type="entry name" value="Sigma3 and sigma4 domains of RNA polymerase sigma factors"/>
    <property type="match status" value="1"/>
</dbReference>
<dbReference type="EMBL" id="JMKI01000026">
    <property type="protein sequence ID" value="KEJ92514.1"/>
    <property type="molecule type" value="Genomic_DNA"/>
</dbReference>
<name>A0A073IRZ7_9BACT</name>
<dbReference type="eggNOG" id="COG1342">
    <property type="taxonomic scope" value="Bacteria"/>
</dbReference>
<proteinExistence type="inferred from homology"/>
<dbReference type="OrthoDB" id="280278at2"/>
<comment type="caution">
    <text evidence="3">The sequence shown here is derived from an EMBL/GenBank/DDBJ whole genome shotgun (WGS) entry which is preliminary data.</text>
</comment>
<dbReference type="Proteomes" id="UP000027665">
    <property type="component" value="Unassembled WGS sequence"/>
</dbReference>
<keyword evidence="4" id="KW-1185">Reference proteome</keyword>
<organism evidence="3 4">
    <name type="scientific">Synergistes jonesii</name>
    <dbReference type="NCBI Taxonomy" id="2754"/>
    <lineage>
        <taxon>Bacteria</taxon>
        <taxon>Thermotogati</taxon>
        <taxon>Synergistota</taxon>
        <taxon>Synergistia</taxon>
        <taxon>Synergistales</taxon>
        <taxon>Synergistaceae</taxon>
        <taxon>Synergistes</taxon>
    </lineage>
</organism>
<dbReference type="InterPro" id="IPR013324">
    <property type="entry name" value="RNA_pol_sigma_r3/r4-like"/>
</dbReference>
<protein>
    <recommendedName>
        <fullName evidence="2">UPF0251 protein EH55_03380</fullName>
    </recommendedName>
</protein>
<dbReference type="GeneID" id="90983388"/>
<dbReference type="STRING" id="2754.EH55_03380"/>
<dbReference type="PANTHER" id="PTHR37478">
    <property type="match status" value="1"/>
</dbReference>
<dbReference type="Pfam" id="PF02001">
    <property type="entry name" value="DUF134"/>
    <property type="match status" value="1"/>
</dbReference>
<comment type="similarity">
    <text evidence="1 2">Belongs to the UPF0251 family.</text>
</comment>
<dbReference type="HAMAP" id="MF_00674">
    <property type="entry name" value="UPF0251"/>
    <property type="match status" value="1"/>
</dbReference>
<gene>
    <name evidence="3" type="ORF">EH55_03380</name>
</gene>
<dbReference type="RefSeq" id="WP_037975620.1">
    <property type="nucleotide sequence ID" value="NZ_CAMETI010000047.1"/>
</dbReference>
<evidence type="ECO:0000313" key="4">
    <source>
        <dbReference type="Proteomes" id="UP000027665"/>
    </source>
</evidence>
<evidence type="ECO:0000256" key="2">
    <source>
        <dbReference type="HAMAP-Rule" id="MF_00674"/>
    </source>
</evidence>
<accession>A0A073IRZ7</accession>
<reference evidence="3 4" key="1">
    <citation type="submission" date="2014-04" db="EMBL/GenBank/DDBJ databases">
        <title>Draft Genome Sequence of Synergistes jonesii.</title>
        <authorList>
            <person name="Coil D.A."/>
            <person name="Eisen J.A."/>
            <person name="Holland-Moritz H.E."/>
        </authorList>
    </citation>
    <scope>NUCLEOTIDE SEQUENCE [LARGE SCALE GENOMIC DNA]</scope>
    <source>
        <strain evidence="3 4">78-1</strain>
    </source>
</reference>
<evidence type="ECO:0000313" key="3">
    <source>
        <dbReference type="EMBL" id="KEJ92514.1"/>
    </source>
</evidence>
<dbReference type="PANTHER" id="PTHR37478:SF2">
    <property type="entry name" value="UPF0251 PROTEIN TK0562"/>
    <property type="match status" value="1"/>
</dbReference>
<dbReference type="InterPro" id="IPR002852">
    <property type="entry name" value="UPF0251"/>
</dbReference>
<evidence type="ECO:0000256" key="1">
    <source>
        <dbReference type="ARBA" id="ARBA00009350"/>
    </source>
</evidence>
<sequence>MPRPKKRRKVCCLPVRTEFAPVGEPFHSGDAVMMTVDEYEAIRLIDHEGFNQEECAGYMNIARTTAQQIYNDARKKLSISLVEGKPLVISGGEYRLCEGNEPYCGCSGCHRHRRGRMETTEGGNQ</sequence>
<dbReference type="AlphaFoldDB" id="A0A073IRZ7"/>